<evidence type="ECO:0000259" key="10">
    <source>
        <dbReference type="PROSITE" id="PS50928"/>
    </source>
</evidence>
<evidence type="ECO:0000256" key="5">
    <source>
        <dbReference type="ARBA" id="ARBA00022692"/>
    </source>
</evidence>
<feature type="domain" description="ABC transmembrane type-1" evidence="10">
    <location>
        <begin position="17"/>
        <end position="217"/>
    </location>
</feature>
<feature type="transmembrane region" description="Helical" evidence="9">
    <location>
        <begin position="21"/>
        <end position="43"/>
    </location>
</feature>
<dbReference type="Pfam" id="PF00528">
    <property type="entry name" value="BPD_transp_1"/>
    <property type="match status" value="1"/>
</dbReference>
<dbReference type="EMBL" id="FOFU01000003">
    <property type="protein sequence ID" value="SEQ23914.1"/>
    <property type="molecule type" value="Genomic_DNA"/>
</dbReference>
<keyword evidence="5 9" id="KW-0812">Transmembrane</keyword>
<evidence type="ECO:0000256" key="1">
    <source>
        <dbReference type="ARBA" id="ARBA00004429"/>
    </source>
</evidence>
<evidence type="ECO:0000256" key="4">
    <source>
        <dbReference type="ARBA" id="ARBA00022475"/>
    </source>
</evidence>
<dbReference type="InterPro" id="IPR035906">
    <property type="entry name" value="MetI-like_sf"/>
</dbReference>
<organism evidence="11 12">
    <name type="scientific">Treponema bryantii</name>
    <dbReference type="NCBI Taxonomy" id="163"/>
    <lineage>
        <taxon>Bacteria</taxon>
        <taxon>Pseudomonadati</taxon>
        <taxon>Spirochaetota</taxon>
        <taxon>Spirochaetia</taxon>
        <taxon>Spirochaetales</taxon>
        <taxon>Treponemataceae</taxon>
        <taxon>Treponema</taxon>
    </lineage>
</organism>
<comment type="similarity">
    <text evidence="2">Belongs to the binding-protein-dependent transport system permease family. HisMQ subfamily.</text>
</comment>
<keyword evidence="7 9" id="KW-1133">Transmembrane helix</keyword>
<feature type="transmembrane region" description="Helical" evidence="9">
    <location>
        <begin position="69"/>
        <end position="88"/>
    </location>
</feature>
<dbReference type="RefSeq" id="WP_074642208.1">
    <property type="nucleotide sequence ID" value="NZ_AP025286.1"/>
</dbReference>
<evidence type="ECO:0000313" key="12">
    <source>
        <dbReference type="Proteomes" id="UP000182360"/>
    </source>
</evidence>
<dbReference type="NCBIfam" id="TIGR01726">
    <property type="entry name" value="HEQRo_perm_3TM"/>
    <property type="match status" value="1"/>
</dbReference>
<protein>
    <submittedName>
        <fullName evidence="11">L-cystine transport system permease protein</fullName>
    </submittedName>
</protein>
<comment type="subcellular location">
    <subcellularLocation>
        <location evidence="1">Cell inner membrane</location>
        <topology evidence="1">Multi-pass membrane protein</topology>
    </subcellularLocation>
    <subcellularLocation>
        <location evidence="9">Cell membrane</location>
        <topology evidence="9">Multi-pass membrane protein</topology>
    </subcellularLocation>
</comment>
<keyword evidence="4" id="KW-1003">Cell membrane</keyword>
<dbReference type="InterPro" id="IPR043429">
    <property type="entry name" value="ArtM/GltK/GlnP/TcyL/YhdX-like"/>
</dbReference>
<dbReference type="PANTHER" id="PTHR30614:SF0">
    <property type="entry name" value="L-CYSTINE TRANSPORT SYSTEM PERMEASE PROTEIN TCYL"/>
    <property type="match status" value="1"/>
</dbReference>
<name>A0A1H9EDW0_9SPIR</name>
<dbReference type="SUPFAM" id="SSF161098">
    <property type="entry name" value="MetI-like"/>
    <property type="match status" value="1"/>
</dbReference>
<gene>
    <name evidence="11" type="ORF">SAMN04487977_103127</name>
</gene>
<evidence type="ECO:0000313" key="11">
    <source>
        <dbReference type="EMBL" id="SEQ23914.1"/>
    </source>
</evidence>
<dbReference type="InterPro" id="IPR000515">
    <property type="entry name" value="MetI-like"/>
</dbReference>
<keyword evidence="8 9" id="KW-0472">Membrane</keyword>
<keyword evidence="12" id="KW-1185">Reference proteome</keyword>
<evidence type="ECO:0000256" key="6">
    <source>
        <dbReference type="ARBA" id="ARBA00022970"/>
    </source>
</evidence>
<dbReference type="InterPro" id="IPR010065">
    <property type="entry name" value="AA_ABC_transptr_permease_3TM"/>
</dbReference>
<proteinExistence type="inferred from homology"/>
<dbReference type="GO" id="GO:0022857">
    <property type="term" value="F:transmembrane transporter activity"/>
    <property type="evidence" value="ECO:0007669"/>
    <property type="project" value="InterPro"/>
</dbReference>
<evidence type="ECO:0000256" key="3">
    <source>
        <dbReference type="ARBA" id="ARBA00022448"/>
    </source>
</evidence>
<dbReference type="GO" id="GO:0006865">
    <property type="term" value="P:amino acid transport"/>
    <property type="evidence" value="ECO:0007669"/>
    <property type="project" value="UniProtKB-KW"/>
</dbReference>
<feature type="transmembrane region" description="Helical" evidence="9">
    <location>
        <begin position="196"/>
        <end position="216"/>
    </location>
</feature>
<keyword evidence="6" id="KW-0029">Amino-acid transport</keyword>
<dbReference type="Proteomes" id="UP000182360">
    <property type="component" value="Unassembled WGS sequence"/>
</dbReference>
<evidence type="ECO:0000256" key="7">
    <source>
        <dbReference type="ARBA" id="ARBA00022989"/>
    </source>
</evidence>
<feature type="transmembrane region" description="Helical" evidence="9">
    <location>
        <begin position="154"/>
        <end position="176"/>
    </location>
</feature>
<dbReference type="PROSITE" id="PS50928">
    <property type="entry name" value="ABC_TM1"/>
    <property type="match status" value="1"/>
</dbReference>
<accession>A0A1H9EDW0</accession>
<dbReference type="AlphaFoldDB" id="A0A1H9EDW0"/>
<keyword evidence="3 9" id="KW-0813">Transport</keyword>
<dbReference type="PANTHER" id="PTHR30614">
    <property type="entry name" value="MEMBRANE COMPONENT OF AMINO ACID ABC TRANSPORTER"/>
    <property type="match status" value="1"/>
</dbReference>
<sequence>MADLFSWQRVVKNFPILITKLPVTFEIVAVAFSLGFILALLIATTRIKKVPLLNQILTVFISFERGTPLLVQMLVVYYAFPIVLYKAFGIDSRRWEKIIFVDLALILNQGVFLGEIFRGAILAVPKGQKEAALACGISDFKAFIKIILPQAIRIALPSTGLTLIGLFQETSLVYMLGVMDIMGRASALGATSGHNLESYLIIALIFVLINFGLTAITTKIDKNLTYGTKNLTGRAA</sequence>
<dbReference type="CDD" id="cd06261">
    <property type="entry name" value="TM_PBP2"/>
    <property type="match status" value="1"/>
</dbReference>
<dbReference type="GO" id="GO:0043190">
    <property type="term" value="C:ATP-binding cassette (ABC) transporter complex"/>
    <property type="evidence" value="ECO:0007669"/>
    <property type="project" value="InterPro"/>
</dbReference>
<evidence type="ECO:0000256" key="9">
    <source>
        <dbReference type="RuleBase" id="RU363032"/>
    </source>
</evidence>
<reference evidence="11 12" key="1">
    <citation type="submission" date="2016-10" db="EMBL/GenBank/DDBJ databases">
        <authorList>
            <person name="de Groot N.N."/>
        </authorList>
    </citation>
    <scope>NUCLEOTIDE SEQUENCE [LARGE SCALE GENOMIC DNA]</scope>
    <source>
        <strain evidence="11 12">B25</strain>
    </source>
</reference>
<evidence type="ECO:0000256" key="8">
    <source>
        <dbReference type="ARBA" id="ARBA00023136"/>
    </source>
</evidence>
<evidence type="ECO:0000256" key="2">
    <source>
        <dbReference type="ARBA" id="ARBA00010072"/>
    </source>
</evidence>
<dbReference type="OrthoDB" id="9774451at2"/>
<dbReference type="Gene3D" id="1.10.3720.10">
    <property type="entry name" value="MetI-like"/>
    <property type="match status" value="1"/>
</dbReference>